<dbReference type="SUPFAM" id="SSF49503">
    <property type="entry name" value="Cupredoxins"/>
    <property type="match status" value="1"/>
</dbReference>
<dbReference type="Gramene" id="rna41350">
    <property type="protein sequence ID" value="RHN46819.1"/>
    <property type="gene ID" value="gene41350"/>
</dbReference>
<dbReference type="GO" id="GO:0009055">
    <property type="term" value="F:electron transfer activity"/>
    <property type="evidence" value="ECO:0007669"/>
    <property type="project" value="InterPro"/>
</dbReference>
<dbReference type="GO" id="GO:0005886">
    <property type="term" value="C:plasma membrane"/>
    <property type="evidence" value="ECO:0000318"/>
    <property type="project" value="GO_Central"/>
</dbReference>
<feature type="compositionally biased region" description="Pro residues" evidence="1">
    <location>
        <begin position="152"/>
        <end position="162"/>
    </location>
</feature>
<reference evidence="6" key="3">
    <citation type="submission" date="2015-04" db="UniProtKB">
        <authorList>
            <consortium name="EnsemblPlants"/>
        </authorList>
    </citation>
    <scope>IDENTIFICATION</scope>
    <source>
        <strain evidence="6">cv. Jemalong A17</strain>
    </source>
</reference>
<reference evidence="8" key="4">
    <citation type="journal article" date="2018" name="Nat. Plants">
        <title>Whole-genome landscape of Medicago truncatula symbiotic genes.</title>
        <authorList>
            <person name="Pecrix Y."/>
            <person name="Staton S.E."/>
            <person name="Sallet E."/>
            <person name="Lelandais-Briere C."/>
            <person name="Moreau S."/>
            <person name="Carrere S."/>
            <person name="Blein T."/>
            <person name="Jardinaud M.F."/>
            <person name="Latrasse D."/>
            <person name="Zouine M."/>
            <person name="Zahm M."/>
            <person name="Kreplak J."/>
            <person name="Mayjonade B."/>
            <person name="Satge C."/>
            <person name="Perez M."/>
            <person name="Cauet S."/>
            <person name="Marande W."/>
            <person name="Chantry-Darmon C."/>
            <person name="Lopez-Roques C."/>
            <person name="Bouchez O."/>
            <person name="Berard A."/>
            <person name="Debelle F."/>
            <person name="Munos S."/>
            <person name="Bendahmane A."/>
            <person name="Berges H."/>
            <person name="Niebel A."/>
            <person name="Buitink J."/>
            <person name="Frugier F."/>
            <person name="Benhamed M."/>
            <person name="Crespi M."/>
            <person name="Gouzy J."/>
            <person name="Gamas P."/>
        </authorList>
    </citation>
    <scope>NUCLEOTIDE SEQUENCE [LARGE SCALE GENOMIC DNA]</scope>
    <source>
        <strain evidence="8">cv. Jemalong A17</strain>
    </source>
</reference>
<evidence type="ECO:0000313" key="5">
    <source>
        <dbReference type="EMBL" id="RHN46819.1"/>
    </source>
</evidence>
<dbReference type="HOGENOM" id="CLU_098901_2_1_1"/>
<dbReference type="OrthoDB" id="688954at2759"/>
<dbReference type="FunFam" id="2.60.40.420:FF:000048">
    <property type="entry name" value="Early nodulin-like protein 18"/>
    <property type="match status" value="1"/>
</dbReference>
<feature type="domain" description="Phytocyanin" evidence="3">
    <location>
        <begin position="25"/>
        <end position="144"/>
    </location>
</feature>
<dbReference type="PANTHER" id="PTHR33021">
    <property type="entry name" value="BLUE COPPER PROTEIN"/>
    <property type="match status" value="1"/>
</dbReference>
<evidence type="ECO:0000313" key="4">
    <source>
        <dbReference type="EMBL" id="AES80015.1"/>
    </source>
</evidence>
<sequence>MAPYLTLLFLFTTIISATTAATGYKNHTVGGTSGWLFNSSTNTSATNYSSWASSQSFNLGDYLIFNTNSNQSVILTYNKTAYTSCTADDSDVGTFIYNGGTNNFSETLTIPVPLTIVGPNYFFSDTNEGVQCQHGLAFQIDVQRGIGLPPSLNQPPPPPYAEPPGADSVDSPPITIPQTPSGGAFARRVDVRVVVYGFCVAMLLVKFW</sequence>
<evidence type="ECO:0000256" key="1">
    <source>
        <dbReference type="SAM" id="MobiDB-lite"/>
    </source>
</evidence>
<dbReference type="Gene3D" id="2.60.40.420">
    <property type="entry name" value="Cupredoxins - blue copper proteins"/>
    <property type="match status" value="1"/>
</dbReference>
<dbReference type="InterPro" id="IPR039391">
    <property type="entry name" value="Phytocyanin-like"/>
</dbReference>
<dbReference type="Proteomes" id="UP000265566">
    <property type="component" value="Chromosome 7"/>
</dbReference>
<feature type="signal peptide" evidence="2">
    <location>
        <begin position="1"/>
        <end position="20"/>
    </location>
</feature>
<dbReference type="eggNOG" id="ENOG502RXIS">
    <property type="taxonomic scope" value="Eukaryota"/>
</dbReference>
<dbReference type="PANTHER" id="PTHR33021:SF213">
    <property type="entry name" value="OS12G0454600 PROTEIN"/>
    <property type="match status" value="1"/>
</dbReference>
<keyword evidence="2" id="KW-0732">Signal</keyword>
<proteinExistence type="predicted"/>
<dbReference type="PaxDb" id="3880-AES80015"/>
<dbReference type="InterPro" id="IPR008972">
    <property type="entry name" value="Cupredoxin"/>
</dbReference>
<dbReference type="EMBL" id="PSQE01000007">
    <property type="protein sequence ID" value="RHN46819.1"/>
    <property type="molecule type" value="Genomic_DNA"/>
</dbReference>
<reference evidence="4 7" key="1">
    <citation type="journal article" date="2011" name="Nature">
        <title>The Medicago genome provides insight into the evolution of rhizobial symbioses.</title>
        <authorList>
            <person name="Young N.D."/>
            <person name="Debelle F."/>
            <person name="Oldroyd G.E."/>
            <person name="Geurts R."/>
            <person name="Cannon S.B."/>
            <person name="Udvardi M.K."/>
            <person name="Benedito V.A."/>
            <person name="Mayer K.F."/>
            <person name="Gouzy J."/>
            <person name="Schoof H."/>
            <person name="Van de Peer Y."/>
            <person name="Proost S."/>
            <person name="Cook D.R."/>
            <person name="Meyers B.C."/>
            <person name="Spannagl M."/>
            <person name="Cheung F."/>
            <person name="De Mita S."/>
            <person name="Krishnakumar V."/>
            <person name="Gundlach H."/>
            <person name="Zhou S."/>
            <person name="Mudge J."/>
            <person name="Bharti A.K."/>
            <person name="Murray J.D."/>
            <person name="Naoumkina M.A."/>
            <person name="Rosen B."/>
            <person name="Silverstein K.A."/>
            <person name="Tang H."/>
            <person name="Rombauts S."/>
            <person name="Zhao P.X."/>
            <person name="Zhou P."/>
            <person name="Barbe V."/>
            <person name="Bardou P."/>
            <person name="Bechner M."/>
            <person name="Bellec A."/>
            <person name="Berger A."/>
            <person name="Berges H."/>
            <person name="Bidwell S."/>
            <person name="Bisseling T."/>
            <person name="Choisne N."/>
            <person name="Couloux A."/>
            <person name="Denny R."/>
            <person name="Deshpande S."/>
            <person name="Dai X."/>
            <person name="Doyle J.J."/>
            <person name="Dudez A.M."/>
            <person name="Farmer A.D."/>
            <person name="Fouteau S."/>
            <person name="Franken C."/>
            <person name="Gibelin C."/>
            <person name="Gish J."/>
            <person name="Goldstein S."/>
            <person name="Gonzalez A.J."/>
            <person name="Green P.J."/>
            <person name="Hallab A."/>
            <person name="Hartog M."/>
            <person name="Hua A."/>
            <person name="Humphray S.J."/>
            <person name="Jeong D.H."/>
            <person name="Jing Y."/>
            <person name="Jocker A."/>
            <person name="Kenton S.M."/>
            <person name="Kim D.J."/>
            <person name="Klee K."/>
            <person name="Lai H."/>
            <person name="Lang C."/>
            <person name="Lin S."/>
            <person name="Macmil S.L."/>
            <person name="Magdelenat G."/>
            <person name="Matthews L."/>
            <person name="McCorrison J."/>
            <person name="Monaghan E.L."/>
            <person name="Mun J.H."/>
            <person name="Najar F.Z."/>
            <person name="Nicholson C."/>
            <person name="Noirot C."/>
            <person name="O'Bleness M."/>
            <person name="Paule C.R."/>
            <person name="Poulain J."/>
            <person name="Prion F."/>
            <person name="Qin B."/>
            <person name="Qu C."/>
            <person name="Retzel E.F."/>
            <person name="Riddle C."/>
            <person name="Sallet E."/>
            <person name="Samain S."/>
            <person name="Samson N."/>
            <person name="Sanders I."/>
            <person name="Saurat O."/>
            <person name="Scarpelli C."/>
            <person name="Schiex T."/>
            <person name="Segurens B."/>
            <person name="Severin A.J."/>
            <person name="Sherrier D.J."/>
            <person name="Shi R."/>
            <person name="Sims S."/>
            <person name="Singer S.R."/>
            <person name="Sinharoy S."/>
            <person name="Sterck L."/>
            <person name="Viollet A."/>
            <person name="Wang B.B."/>
            <person name="Wang K."/>
            <person name="Wang M."/>
            <person name="Wang X."/>
            <person name="Warfsmann J."/>
            <person name="Weissenbach J."/>
            <person name="White D.D."/>
            <person name="White J.D."/>
            <person name="Wiley G.B."/>
            <person name="Wincker P."/>
            <person name="Xing Y."/>
            <person name="Yang L."/>
            <person name="Yao Z."/>
            <person name="Ying F."/>
            <person name="Zhai J."/>
            <person name="Zhou L."/>
            <person name="Zuber A."/>
            <person name="Denarie J."/>
            <person name="Dixon R.A."/>
            <person name="May G.D."/>
            <person name="Schwartz D.C."/>
            <person name="Rogers J."/>
            <person name="Quetier F."/>
            <person name="Town C.D."/>
            <person name="Roe B.A."/>
        </authorList>
    </citation>
    <scope>NUCLEOTIDE SEQUENCE [LARGE SCALE GENOMIC DNA]</scope>
    <source>
        <strain evidence="4">A17</strain>
        <strain evidence="6 7">cv. Jemalong A17</strain>
    </source>
</reference>
<dbReference type="InterPro" id="IPR003245">
    <property type="entry name" value="Phytocyanin_dom"/>
</dbReference>
<gene>
    <name evidence="6" type="primary">11435868</name>
    <name evidence="4" type="ordered locus">MTR_7g075770</name>
    <name evidence="5" type="ORF">MtrunA17_Chr7g0246301</name>
</gene>
<dbReference type="Pfam" id="PF02298">
    <property type="entry name" value="Cu_bind_like"/>
    <property type="match status" value="1"/>
</dbReference>
<dbReference type="EMBL" id="CM001223">
    <property type="protein sequence ID" value="AES80015.1"/>
    <property type="molecule type" value="Genomic_DNA"/>
</dbReference>
<evidence type="ECO:0000313" key="7">
    <source>
        <dbReference type="Proteomes" id="UP000002051"/>
    </source>
</evidence>
<dbReference type="PROSITE" id="PS51485">
    <property type="entry name" value="PHYTOCYANIN"/>
    <property type="match status" value="1"/>
</dbReference>
<evidence type="ECO:0000313" key="8">
    <source>
        <dbReference type="Proteomes" id="UP000265566"/>
    </source>
</evidence>
<dbReference type="STRING" id="3880.G7L1E6"/>
<evidence type="ECO:0000259" key="3">
    <source>
        <dbReference type="PROSITE" id="PS51485"/>
    </source>
</evidence>
<feature type="chain" id="PRO_5014573975" evidence="2">
    <location>
        <begin position="21"/>
        <end position="208"/>
    </location>
</feature>
<keyword evidence="7" id="KW-1185">Reference proteome</keyword>
<dbReference type="Proteomes" id="UP000002051">
    <property type="component" value="Unassembled WGS sequence"/>
</dbReference>
<organism evidence="4 7">
    <name type="scientific">Medicago truncatula</name>
    <name type="common">Barrel medic</name>
    <name type="synonym">Medicago tribuloides</name>
    <dbReference type="NCBI Taxonomy" id="3880"/>
    <lineage>
        <taxon>Eukaryota</taxon>
        <taxon>Viridiplantae</taxon>
        <taxon>Streptophyta</taxon>
        <taxon>Embryophyta</taxon>
        <taxon>Tracheophyta</taxon>
        <taxon>Spermatophyta</taxon>
        <taxon>Magnoliopsida</taxon>
        <taxon>eudicotyledons</taxon>
        <taxon>Gunneridae</taxon>
        <taxon>Pentapetalae</taxon>
        <taxon>rosids</taxon>
        <taxon>fabids</taxon>
        <taxon>Fabales</taxon>
        <taxon>Fabaceae</taxon>
        <taxon>Papilionoideae</taxon>
        <taxon>50 kb inversion clade</taxon>
        <taxon>NPAAA clade</taxon>
        <taxon>Hologalegina</taxon>
        <taxon>IRL clade</taxon>
        <taxon>Trifolieae</taxon>
        <taxon>Medicago</taxon>
    </lineage>
</organism>
<dbReference type="AlphaFoldDB" id="G7L1E6"/>
<protein>
    <submittedName>
        <fullName evidence="4">Plastocyanin-like domain protein</fullName>
    </submittedName>
    <submittedName>
        <fullName evidence="5">Putative cupredoxin</fullName>
    </submittedName>
</protein>
<dbReference type="OMA" id="SWAADET"/>
<name>G7L1E6_MEDTR</name>
<feature type="region of interest" description="Disordered" evidence="1">
    <location>
        <begin position="148"/>
        <end position="177"/>
    </location>
</feature>
<evidence type="ECO:0000313" key="6">
    <source>
        <dbReference type="EnsemblPlants" id="AES80015"/>
    </source>
</evidence>
<reference evidence="4 7" key="2">
    <citation type="journal article" date="2014" name="BMC Genomics">
        <title>An improved genome release (version Mt4.0) for the model legume Medicago truncatula.</title>
        <authorList>
            <person name="Tang H."/>
            <person name="Krishnakumar V."/>
            <person name="Bidwell S."/>
            <person name="Rosen B."/>
            <person name="Chan A."/>
            <person name="Zhou S."/>
            <person name="Gentzbittel L."/>
            <person name="Childs K.L."/>
            <person name="Yandell M."/>
            <person name="Gundlach H."/>
            <person name="Mayer K.F."/>
            <person name="Schwartz D.C."/>
            <person name="Town C.D."/>
        </authorList>
    </citation>
    <scope>GENOME REANNOTATION</scope>
    <source>
        <strain evidence="6 7">cv. Jemalong A17</strain>
    </source>
</reference>
<dbReference type="KEGG" id="mtr:11435868"/>
<evidence type="ECO:0000256" key="2">
    <source>
        <dbReference type="SAM" id="SignalP"/>
    </source>
</evidence>
<accession>G7L1E6</accession>
<dbReference type="EnsemblPlants" id="AES80015">
    <property type="protein sequence ID" value="AES80015"/>
    <property type="gene ID" value="MTR_7g075770"/>
</dbReference>
<reference evidence="5" key="5">
    <citation type="journal article" date="2018" name="Nat. Plants">
        <title>Whole-genome landscape of Medicago truncatula symbiotic genes.</title>
        <authorList>
            <person name="Pecrix Y."/>
            <person name="Gamas P."/>
            <person name="Carrere S."/>
        </authorList>
    </citation>
    <scope>NUCLEOTIDE SEQUENCE</scope>
    <source>
        <tissue evidence="5">Leaves</tissue>
    </source>
</reference>